<keyword evidence="4" id="KW-1185">Reference proteome</keyword>
<evidence type="ECO:0000313" key="3">
    <source>
        <dbReference type="EMBL" id="GEB58305.1"/>
    </source>
</evidence>
<gene>
    <name evidence="3" type="ORF">SGA01_39100</name>
</gene>
<proteinExistence type="predicted"/>
<dbReference type="PANTHER" id="PTHR46580">
    <property type="entry name" value="SENSOR KINASE-RELATED"/>
    <property type="match status" value="1"/>
</dbReference>
<dbReference type="InterPro" id="IPR028994">
    <property type="entry name" value="Integrin_alpha_N"/>
</dbReference>
<dbReference type="Pfam" id="PF01839">
    <property type="entry name" value="FG-GAP"/>
    <property type="match status" value="1"/>
</dbReference>
<dbReference type="OrthoDB" id="9815928at2"/>
<keyword evidence="1 2" id="KW-0732">Signal</keyword>
<dbReference type="PANTHER" id="PTHR46580:SF4">
    <property type="entry name" value="ATP_GTP-BINDING PROTEIN"/>
    <property type="match status" value="1"/>
</dbReference>
<protein>
    <submittedName>
        <fullName evidence="3">ATP/GTP-binding protein</fullName>
    </submittedName>
</protein>
<evidence type="ECO:0000313" key="4">
    <source>
        <dbReference type="Proteomes" id="UP000315226"/>
    </source>
</evidence>
<sequence length="409" mass="43199">MRKTTRRLLASLTGVLAGGLLAAALPAQTAQASSWMDRCPSGYFCGFTGTAGDGSMFKTNKSMATLGTWDNKIRSFTNKSSEIACLYSDANYSLNGPDSTYWSQGPGGAGSYSSSLDRKISSVKMVRTERECTGRAYPWWYADPATKAAGFGDLDGNRRPDLLVRDLVGRLWFLPGDVLSTDGAGRLVGSGWNAMTAMTRHGDFTGDGREDLVARDRDGRLWLYPGNGAGAFGARKNIGTGGWNGMSVLTAAGDLSGDGKADLVARDTAGKLWLYPGRGNGTLGARKLVGGGWQVMNRLVGSGDLNGDGKADLVARDTAGKLWLYPGRNNGTLGARALVGGGWQDMQHLLAVGSYDGGSTNDLLAVTNERYAGGQPGRLLGYRGTGTAPTVLKGAEMIDSGWWKLNGVY</sequence>
<feature type="chain" id="PRO_5021402376" evidence="2">
    <location>
        <begin position="33"/>
        <end position="409"/>
    </location>
</feature>
<dbReference type="PROSITE" id="PS51318">
    <property type="entry name" value="TAT"/>
    <property type="match status" value="1"/>
</dbReference>
<dbReference type="AlphaFoldDB" id="A0A4Y3RKZ0"/>
<dbReference type="EMBL" id="BJMN01000025">
    <property type="protein sequence ID" value="GEB58305.1"/>
    <property type="molecule type" value="Genomic_DNA"/>
</dbReference>
<organism evidence="3 4">
    <name type="scientific">Streptomyces gardneri</name>
    <dbReference type="NCBI Taxonomy" id="66892"/>
    <lineage>
        <taxon>Bacteria</taxon>
        <taxon>Bacillati</taxon>
        <taxon>Actinomycetota</taxon>
        <taxon>Actinomycetes</taxon>
        <taxon>Kitasatosporales</taxon>
        <taxon>Streptomycetaceae</taxon>
        <taxon>Streptomyces</taxon>
    </lineage>
</organism>
<dbReference type="Pfam" id="PF03995">
    <property type="entry name" value="Inhibitor_I36"/>
    <property type="match status" value="1"/>
</dbReference>
<dbReference type="InterPro" id="IPR013517">
    <property type="entry name" value="FG-GAP"/>
</dbReference>
<evidence type="ECO:0000256" key="2">
    <source>
        <dbReference type="SAM" id="SignalP"/>
    </source>
</evidence>
<dbReference type="RefSeq" id="WP_141297702.1">
    <property type="nucleotide sequence ID" value="NZ_BJMN01000025.1"/>
</dbReference>
<accession>A0A4Y3RKZ0</accession>
<name>A0A4Y3RKZ0_9ACTN</name>
<dbReference type="SUPFAM" id="SSF69318">
    <property type="entry name" value="Integrin alpha N-terminal domain"/>
    <property type="match status" value="1"/>
</dbReference>
<dbReference type="InterPro" id="IPR006311">
    <property type="entry name" value="TAT_signal"/>
</dbReference>
<dbReference type="Proteomes" id="UP000315226">
    <property type="component" value="Unassembled WGS sequence"/>
</dbReference>
<reference evidence="3 4" key="1">
    <citation type="submission" date="2019-06" db="EMBL/GenBank/DDBJ databases">
        <title>Whole genome shotgun sequence of Streptomyces gardneri NBRC 12865.</title>
        <authorList>
            <person name="Hosoyama A."/>
            <person name="Uohara A."/>
            <person name="Ohji S."/>
            <person name="Ichikawa N."/>
        </authorList>
    </citation>
    <scope>NUCLEOTIDE SEQUENCE [LARGE SCALE GENOMIC DNA]</scope>
    <source>
        <strain evidence="3 4">NBRC 12865</strain>
    </source>
</reference>
<evidence type="ECO:0000256" key="1">
    <source>
        <dbReference type="ARBA" id="ARBA00022729"/>
    </source>
</evidence>
<dbReference type="Pfam" id="PF13517">
    <property type="entry name" value="FG-GAP_3"/>
    <property type="match status" value="1"/>
</dbReference>
<feature type="signal peptide" evidence="2">
    <location>
        <begin position="1"/>
        <end position="32"/>
    </location>
</feature>
<comment type="caution">
    <text evidence="3">The sequence shown here is derived from an EMBL/GenBank/DDBJ whole genome shotgun (WGS) entry which is preliminary data.</text>
</comment>
<dbReference type="Gene3D" id="2.20.25.650">
    <property type="entry name" value="Tachylectin-2-like"/>
    <property type="match status" value="1"/>
</dbReference>
<dbReference type="Gene3D" id="2.40.128.340">
    <property type="match status" value="1"/>
</dbReference>